<dbReference type="Pfam" id="PF00027">
    <property type="entry name" value="cNMP_binding"/>
    <property type="match status" value="1"/>
</dbReference>
<dbReference type="InterPro" id="IPR036390">
    <property type="entry name" value="WH_DNA-bd_sf"/>
</dbReference>
<dbReference type="GO" id="GO:0006355">
    <property type="term" value="P:regulation of DNA-templated transcription"/>
    <property type="evidence" value="ECO:0007669"/>
    <property type="project" value="InterPro"/>
</dbReference>
<dbReference type="PROSITE" id="PS51063">
    <property type="entry name" value="HTH_CRP_2"/>
    <property type="match status" value="1"/>
</dbReference>
<keyword evidence="7" id="KW-1185">Reference proteome</keyword>
<dbReference type="CDD" id="cd00038">
    <property type="entry name" value="CAP_ED"/>
    <property type="match status" value="1"/>
</dbReference>
<dbReference type="Proteomes" id="UP000326344">
    <property type="component" value="Unassembled WGS sequence"/>
</dbReference>
<evidence type="ECO:0000256" key="2">
    <source>
        <dbReference type="ARBA" id="ARBA00023125"/>
    </source>
</evidence>
<dbReference type="Pfam" id="PF13545">
    <property type="entry name" value="HTH_Crp_2"/>
    <property type="match status" value="1"/>
</dbReference>
<evidence type="ECO:0000256" key="1">
    <source>
        <dbReference type="ARBA" id="ARBA00023015"/>
    </source>
</evidence>
<dbReference type="InterPro" id="IPR000595">
    <property type="entry name" value="cNMP-bd_dom"/>
</dbReference>
<dbReference type="AlphaFoldDB" id="A0A5N1JMP3"/>
<dbReference type="EMBL" id="VTWS01000001">
    <property type="protein sequence ID" value="KAA9357504.1"/>
    <property type="molecule type" value="Genomic_DNA"/>
</dbReference>
<reference evidence="6 7" key="1">
    <citation type="submission" date="2019-09" db="EMBL/GenBank/DDBJ databases">
        <title>Genome Sequence of Larkinella sp MA1.</title>
        <authorList>
            <person name="Srinivasan S."/>
        </authorList>
    </citation>
    <scope>NUCLEOTIDE SEQUENCE [LARGE SCALE GENOMIC DNA]</scope>
    <source>
        <strain evidence="6 7">MA1</strain>
    </source>
</reference>
<dbReference type="GO" id="GO:0003677">
    <property type="term" value="F:DNA binding"/>
    <property type="evidence" value="ECO:0007669"/>
    <property type="project" value="UniProtKB-KW"/>
</dbReference>
<feature type="domain" description="Cyclic nucleotide-binding" evidence="4">
    <location>
        <begin position="29"/>
        <end position="77"/>
    </location>
</feature>
<organism evidence="6 7">
    <name type="scientific">Larkinella humicola</name>
    <dbReference type="NCBI Taxonomy" id="2607654"/>
    <lineage>
        <taxon>Bacteria</taxon>
        <taxon>Pseudomonadati</taxon>
        <taxon>Bacteroidota</taxon>
        <taxon>Cytophagia</taxon>
        <taxon>Cytophagales</taxon>
        <taxon>Spirosomataceae</taxon>
        <taxon>Larkinella</taxon>
    </lineage>
</organism>
<dbReference type="Gene3D" id="2.60.120.10">
    <property type="entry name" value="Jelly Rolls"/>
    <property type="match status" value="1"/>
</dbReference>
<accession>A0A5N1JMP3</accession>
<dbReference type="InterPro" id="IPR036388">
    <property type="entry name" value="WH-like_DNA-bd_sf"/>
</dbReference>
<evidence type="ECO:0000259" key="4">
    <source>
        <dbReference type="PROSITE" id="PS50042"/>
    </source>
</evidence>
<proteinExistence type="predicted"/>
<protein>
    <submittedName>
        <fullName evidence="6">Crp/Fnr family transcriptional regulator</fullName>
    </submittedName>
</protein>
<evidence type="ECO:0000259" key="5">
    <source>
        <dbReference type="PROSITE" id="PS51063"/>
    </source>
</evidence>
<gene>
    <name evidence="6" type="ORF">F0P93_07165</name>
</gene>
<dbReference type="RefSeq" id="WP_150875641.1">
    <property type="nucleotide sequence ID" value="NZ_VTWS01000001.1"/>
</dbReference>
<name>A0A5N1JMP3_9BACT</name>
<dbReference type="Gene3D" id="1.10.10.10">
    <property type="entry name" value="Winged helix-like DNA-binding domain superfamily/Winged helix DNA-binding domain"/>
    <property type="match status" value="1"/>
</dbReference>
<comment type="caution">
    <text evidence="6">The sequence shown here is derived from an EMBL/GenBank/DDBJ whole genome shotgun (WGS) entry which is preliminary data.</text>
</comment>
<evidence type="ECO:0000256" key="3">
    <source>
        <dbReference type="ARBA" id="ARBA00023163"/>
    </source>
</evidence>
<dbReference type="SUPFAM" id="SSF46785">
    <property type="entry name" value="Winged helix' DNA-binding domain"/>
    <property type="match status" value="1"/>
</dbReference>
<dbReference type="PROSITE" id="PS50042">
    <property type="entry name" value="CNMP_BINDING_3"/>
    <property type="match status" value="1"/>
</dbReference>
<dbReference type="InterPro" id="IPR012318">
    <property type="entry name" value="HTH_CRP"/>
</dbReference>
<keyword evidence="3" id="KW-0804">Transcription</keyword>
<keyword evidence="1" id="KW-0805">Transcription regulation</keyword>
<evidence type="ECO:0000313" key="6">
    <source>
        <dbReference type="EMBL" id="KAA9357504.1"/>
    </source>
</evidence>
<evidence type="ECO:0000313" key="7">
    <source>
        <dbReference type="Proteomes" id="UP000326344"/>
    </source>
</evidence>
<dbReference type="InterPro" id="IPR014710">
    <property type="entry name" value="RmlC-like_jellyroll"/>
</dbReference>
<sequence length="209" mass="24253">MEESEILAKLPLVFTESALRQEMLTHGKFLKVNKDDTLIREGQYLDFLPIVIKGEIRVFQQKEDREILLYYVREGQTCMMSLSAAYFNHTSSSYGVATKPSEIFVFPTRLVNEWQLKYSSWNAYLIQTFRSRYDELLGSFESVAFDPIDKRVLSYLTERAKKENTAQIAISHQNLAYELGTTRVVISRILKGFEQQGKVKLFRGSIQLK</sequence>
<dbReference type="SUPFAM" id="SSF51206">
    <property type="entry name" value="cAMP-binding domain-like"/>
    <property type="match status" value="1"/>
</dbReference>
<feature type="domain" description="HTH crp-type" evidence="5">
    <location>
        <begin position="146"/>
        <end position="209"/>
    </location>
</feature>
<dbReference type="InterPro" id="IPR018490">
    <property type="entry name" value="cNMP-bd_dom_sf"/>
</dbReference>
<keyword evidence="2" id="KW-0238">DNA-binding</keyword>